<dbReference type="RefSeq" id="WP_084283141.1">
    <property type="nucleotide sequence ID" value="NZ_FWXJ01000004.1"/>
</dbReference>
<evidence type="ECO:0000313" key="3">
    <source>
        <dbReference type="Proteomes" id="UP000192708"/>
    </source>
</evidence>
<sequence>MGNFRYRSPLIRFVGTFFAVHSFLAISITNVSAAYPEKPISLISPFQPGGASDVLARVIVKPLSDAMGQAIVIENKPGAGGNIGVNYVARSKPDGYTLLITTSVLVINPSLYKNAGFDPMKDFSPISDCGASPNVILTKANSGINSLSEMVTLAKNQPELLNYAHAGIGVSPHLGMELFKTRAKVNLTPIPYPGGGPAIQAMLGGSTQIGSINILGLMPHIKSGALIPLAQTGQERAAEMSNVPTLAELGYPNAEAETFVAILAPAGTPKVIVDRLSKEINTILQTAEVNDRLKSYGFRVVAGGPEVLRARIQREVPMWKDVIDKAKVVVD</sequence>
<reference evidence="2 3" key="1">
    <citation type="submission" date="2017-04" db="EMBL/GenBank/DDBJ databases">
        <authorList>
            <person name="Afonso C.L."/>
            <person name="Miller P.J."/>
            <person name="Scott M.A."/>
            <person name="Spackman E."/>
            <person name="Goraichik I."/>
            <person name="Dimitrov K.M."/>
            <person name="Suarez D.L."/>
            <person name="Swayne D.E."/>
        </authorList>
    </citation>
    <scope>NUCLEOTIDE SEQUENCE [LARGE SCALE GENOMIC DNA]</scope>
    <source>
        <strain evidence="2 3">VK13</strain>
    </source>
</reference>
<name>A0A1W1Z802_9BURK</name>
<dbReference type="PANTHER" id="PTHR42928:SF5">
    <property type="entry name" value="BLR1237 PROTEIN"/>
    <property type="match status" value="1"/>
</dbReference>
<dbReference type="AlphaFoldDB" id="A0A1W1Z802"/>
<dbReference type="Proteomes" id="UP000192708">
    <property type="component" value="Unassembled WGS sequence"/>
</dbReference>
<dbReference type="Gene3D" id="3.40.190.150">
    <property type="entry name" value="Bordetella uptake gene, domain 1"/>
    <property type="match status" value="1"/>
</dbReference>
<comment type="similarity">
    <text evidence="1">Belongs to the UPF0065 (bug) family.</text>
</comment>
<dbReference type="InterPro" id="IPR042100">
    <property type="entry name" value="Bug_dom1"/>
</dbReference>
<evidence type="ECO:0000313" key="2">
    <source>
        <dbReference type="EMBL" id="SMC44496.1"/>
    </source>
</evidence>
<organism evidence="2 3">
    <name type="scientific">Polynucleobacter kasalickyi</name>
    <dbReference type="NCBI Taxonomy" id="1938817"/>
    <lineage>
        <taxon>Bacteria</taxon>
        <taxon>Pseudomonadati</taxon>
        <taxon>Pseudomonadota</taxon>
        <taxon>Betaproteobacteria</taxon>
        <taxon>Burkholderiales</taxon>
        <taxon>Burkholderiaceae</taxon>
        <taxon>Polynucleobacter</taxon>
    </lineage>
</organism>
<dbReference type="OrthoDB" id="8678477at2"/>
<dbReference type="InterPro" id="IPR005064">
    <property type="entry name" value="BUG"/>
</dbReference>
<keyword evidence="3" id="KW-1185">Reference proteome</keyword>
<dbReference type="EMBL" id="FWXJ01000004">
    <property type="protein sequence ID" value="SMC44496.1"/>
    <property type="molecule type" value="Genomic_DNA"/>
</dbReference>
<accession>A0A1W1Z802</accession>
<dbReference type="SUPFAM" id="SSF53850">
    <property type="entry name" value="Periplasmic binding protein-like II"/>
    <property type="match status" value="1"/>
</dbReference>
<dbReference type="PANTHER" id="PTHR42928">
    <property type="entry name" value="TRICARBOXYLATE-BINDING PROTEIN"/>
    <property type="match status" value="1"/>
</dbReference>
<dbReference type="CDD" id="cd13578">
    <property type="entry name" value="PBP2_Bug27"/>
    <property type="match status" value="1"/>
</dbReference>
<keyword evidence="2" id="KW-0675">Receptor</keyword>
<evidence type="ECO:0000256" key="1">
    <source>
        <dbReference type="ARBA" id="ARBA00006987"/>
    </source>
</evidence>
<dbReference type="STRING" id="1938817.SAMN06296008_104179"/>
<proteinExistence type="inferred from homology"/>
<dbReference type="Pfam" id="PF03401">
    <property type="entry name" value="TctC"/>
    <property type="match status" value="1"/>
</dbReference>
<dbReference type="Gene3D" id="3.40.190.10">
    <property type="entry name" value="Periplasmic binding protein-like II"/>
    <property type="match status" value="1"/>
</dbReference>
<gene>
    <name evidence="2" type="ORF">SAMN06296008_104179</name>
</gene>
<protein>
    <submittedName>
        <fullName evidence="2">Tripartite-type tricarboxylate transporter, receptor component TctC</fullName>
    </submittedName>
</protein>
<dbReference type="PIRSF" id="PIRSF017082">
    <property type="entry name" value="YflP"/>
    <property type="match status" value="1"/>
</dbReference>